<evidence type="ECO:0000313" key="3">
    <source>
        <dbReference type="Proteomes" id="UP001150538"/>
    </source>
</evidence>
<accession>A0A9W7ZXC1</accession>
<proteinExistence type="predicted"/>
<keyword evidence="3" id="KW-1185">Reference proteome</keyword>
<evidence type="ECO:0000313" key="2">
    <source>
        <dbReference type="EMBL" id="KAJ1915121.1"/>
    </source>
</evidence>
<dbReference type="EMBL" id="JANBPU010000162">
    <property type="protein sequence ID" value="KAJ1915121.1"/>
    <property type="molecule type" value="Genomic_DNA"/>
</dbReference>
<feature type="compositionally biased region" description="Low complexity" evidence="1">
    <location>
        <begin position="92"/>
        <end position="105"/>
    </location>
</feature>
<protein>
    <submittedName>
        <fullName evidence="2">Uncharacterized protein</fullName>
    </submittedName>
</protein>
<dbReference type="AlphaFoldDB" id="A0A9W7ZXC1"/>
<comment type="caution">
    <text evidence="2">The sequence shown here is derived from an EMBL/GenBank/DDBJ whole genome shotgun (WGS) entry which is preliminary data.</text>
</comment>
<feature type="region of interest" description="Disordered" evidence="1">
    <location>
        <begin position="90"/>
        <end position="118"/>
    </location>
</feature>
<name>A0A9W7ZXC1_9FUNG</name>
<sequence length="151" mass="16568">MTNRNVFAKLTKTDFEKFKASILDGSTEFNKESIMVEMFFLGPSSATAASGDDSRKCYIKPKFANLKANENLGVFQRMLSSGKFTKEIINDTTSTTSTATAEATGGNDGEEHEEGGKKDDAQFVVINGNAAQTLLDVFDDYAYEISFRLSQ</sequence>
<gene>
    <name evidence="2" type="ORF">H4219_004487</name>
</gene>
<dbReference type="Proteomes" id="UP001150538">
    <property type="component" value="Unassembled WGS sequence"/>
</dbReference>
<reference evidence="2" key="1">
    <citation type="submission" date="2022-07" db="EMBL/GenBank/DDBJ databases">
        <title>Phylogenomic reconstructions and comparative analyses of Kickxellomycotina fungi.</title>
        <authorList>
            <person name="Reynolds N.K."/>
            <person name="Stajich J.E."/>
            <person name="Barry K."/>
            <person name="Grigoriev I.V."/>
            <person name="Crous P."/>
            <person name="Smith M.E."/>
        </authorList>
    </citation>
    <scope>NUCLEOTIDE SEQUENCE</scope>
    <source>
        <strain evidence="2">NBRC 100468</strain>
    </source>
</reference>
<evidence type="ECO:0000256" key="1">
    <source>
        <dbReference type="SAM" id="MobiDB-lite"/>
    </source>
</evidence>
<organism evidence="2 3">
    <name type="scientific">Mycoemilia scoparia</name>
    <dbReference type="NCBI Taxonomy" id="417184"/>
    <lineage>
        <taxon>Eukaryota</taxon>
        <taxon>Fungi</taxon>
        <taxon>Fungi incertae sedis</taxon>
        <taxon>Zoopagomycota</taxon>
        <taxon>Kickxellomycotina</taxon>
        <taxon>Kickxellomycetes</taxon>
        <taxon>Kickxellales</taxon>
        <taxon>Kickxellaceae</taxon>
        <taxon>Mycoemilia</taxon>
    </lineage>
</organism>